<dbReference type="AlphaFoldDB" id="A0A2U1TF03"/>
<evidence type="ECO:0000256" key="3">
    <source>
        <dbReference type="ARBA" id="ARBA00022989"/>
    </source>
</evidence>
<gene>
    <name evidence="7" type="ORF">DF223_06890</name>
</gene>
<feature type="transmembrane region" description="Helical" evidence="5">
    <location>
        <begin position="380"/>
        <end position="403"/>
    </location>
</feature>
<feature type="transmembrane region" description="Helical" evidence="5">
    <location>
        <begin position="249"/>
        <end position="274"/>
    </location>
</feature>
<feature type="domain" description="Major facilitator superfamily (MFS) profile" evidence="6">
    <location>
        <begin position="24"/>
        <end position="439"/>
    </location>
</feature>
<comment type="subcellular location">
    <subcellularLocation>
        <location evidence="1">Cell membrane</location>
        <topology evidence="1">Multi-pass membrane protein</topology>
    </subcellularLocation>
</comment>
<dbReference type="Pfam" id="PF07690">
    <property type="entry name" value="MFS_1"/>
    <property type="match status" value="1"/>
</dbReference>
<feature type="transmembrane region" description="Helical" evidence="5">
    <location>
        <begin position="415"/>
        <end position="435"/>
    </location>
</feature>
<feature type="transmembrane region" description="Helical" evidence="5">
    <location>
        <begin position="337"/>
        <end position="359"/>
    </location>
</feature>
<evidence type="ECO:0000313" key="8">
    <source>
        <dbReference type="Proteomes" id="UP000244962"/>
    </source>
</evidence>
<name>A0A2U1TF03_9MICO</name>
<accession>A0A2U1TF03</accession>
<feature type="transmembrane region" description="Helical" evidence="5">
    <location>
        <begin position="61"/>
        <end position="80"/>
    </location>
</feature>
<keyword evidence="4 5" id="KW-0472">Membrane</keyword>
<dbReference type="Proteomes" id="UP000244962">
    <property type="component" value="Unassembled WGS sequence"/>
</dbReference>
<dbReference type="GO" id="GO:0005886">
    <property type="term" value="C:plasma membrane"/>
    <property type="evidence" value="ECO:0007669"/>
    <property type="project" value="UniProtKB-SubCell"/>
</dbReference>
<keyword evidence="8" id="KW-1185">Reference proteome</keyword>
<dbReference type="InterPro" id="IPR020846">
    <property type="entry name" value="MFS_dom"/>
</dbReference>
<evidence type="ECO:0000256" key="1">
    <source>
        <dbReference type="ARBA" id="ARBA00004651"/>
    </source>
</evidence>
<comment type="caution">
    <text evidence="7">The sequence shown here is derived from an EMBL/GenBank/DDBJ whole genome shotgun (WGS) entry which is preliminary data.</text>
</comment>
<evidence type="ECO:0000259" key="6">
    <source>
        <dbReference type="PROSITE" id="PS50850"/>
    </source>
</evidence>
<feature type="transmembrane region" description="Helical" evidence="5">
    <location>
        <begin position="124"/>
        <end position="146"/>
    </location>
</feature>
<evidence type="ECO:0000256" key="5">
    <source>
        <dbReference type="SAM" id="Phobius"/>
    </source>
</evidence>
<feature type="transmembrane region" description="Helical" evidence="5">
    <location>
        <begin position="24"/>
        <end position="41"/>
    </location>
</feature>
<feature type="transmembrane region" description="Helical" evidence="5">
    <location>
        <begin position="313"/>
        <end position="331"/>
    </location>
</feature>
<protein>
    <submittedName>
        <fullName evidence="7">MFS transporter</fullName>
    </submittedName>
</protein>
<dbReference type="InterPro" id="IPR036259">
    <property type="entry name" value="MFS_trans_sf"/>
</dbReference>
<dbReference type="EMBL" id="QEFB01000005">
    <property type="protein sequence ID" value="PWC07461.1"/>
    <property type="molecule type" value="Genomic_DNA"/>
</dbReference>
<feature type="transmembrane region" description="Helical" evidence="5">
    <location>
        <begin position="167"/>
        <end position="186"/>
    </location>
</feature>
<organism evidence="7 8">
    <name type="scientific">Mycetocola zhujimingii</name>
    <dbReference type="NCBI Taxonomy" id="2079792"/>
    <lineage>
        <taxon>Bacteria</taxon>
        <taxon>Bacillati</taxon>
        <taxon>Actinomycetota</taxon>
        <taxon>Actinomycetes</taxon>
        <taxon>Micrococcales</taxon>
        <taxon>Microbacteriaceae</taxon>
        <taxon>Mycetocola</taxon>
    </lineage>
</organism>
<dbReference type="InterPro" id="IPR011701">
    <property type="entry name" value="MFS"/>
</dbReference>
<evidence type="ECO:0000313" key="7">
    <source>
        <dbReference type="EMBL" id="PWC07461.1"/>
    </source>
</evidence>
<keyword evidence="3 5" id="KW-1133">Transmembrane helix</keyword>
<feature type="transmembrane region" description="Helical" evidence="5">
    <location>
        <begin position="280"/>
        <end position="301"/>
    </location>
</feature>
<feature type="transmembrane region" description="Helical" evidence="5">
    <location>
        <begin position="198"/>
        <end position="217"/>
    </location>
</feature>
<dbReference type="SUPFAM" id="SSF103473">
    <property type="entry name" value="MFS general substrate transporter"/>
    <property type="match status" value="1"/>
</dbReference>
<reference evidence="8" key="1">
    <citation type="submission" date="2018-04" db="EMBL/GenBank/DDBJ databases">
        <authorList>
            <person name="Liu S."/>
            <person name="Wang Z."/>
            <person name="Li J."/>
        </authorList>
    </citation>
    <scope>NUCLEOTIDE SEQUENCE [LARGE SCALE GENOMIC DNA]</scope>
    <source>
        <strain evidence="8">622</strain>
    </source>
</reference>
<dbReference type="PANTHER" id="PTHR23518:SF2">
    <property type="entry name" value="MAJOR FACILITATOR SUPERFAMILY TRANSPORTER"/>
    <property type="match status" value="1"/>
</dbReference>
<evidence type="ECO:0000256" key="4">
    <source>
        <dbReference type="ARBA" id="ARBA00023136"/>
    </source>
</evidence>
<sequence>MTTTPVTGTPGSSQRTAPALSGRVWTSIVLVGLVGQLAWTIENMYLNVFVYDTITDNPTVLALMVAASAVSATIATMLLGAASDRVRRRREFIAIGYVLWGLTTATFGFLSVDGIRELAAVGDAVVLTVLAVILLDCLMSVIGAGANDAAFNAWVTESTVPANRGRVDSVLAILPLLAMLIVFGALDGLTQAGDWREFFLLIGGATSLVGVVAWFLVRDPVTVTPQPGGYFSAVVAGLRPSAVRQNPTLYVTLVCLAIVGTSTQVFLPYLIIYIQRTLQIDGYAIVLGTVLVTASVLSVLGGRLIDRFGKVRSITPAVAILAAGLILMFFARDMVPVILAGIVMMTGFMLSIATLSATVRDHTPTDRVGSVQGLRMIAAVLIPMVAGPFIGAAVIVGAAETYIDLGVQKQVPSAWIFLAAAAVLVVAILPIRALIRRTAA</sequence>
<dbReference type="PANTHER" id="PTHR23518">
    <property type="entry name" value="C-METHYLTRANSFERASE"/>
    <property type="match status" value="1"/>
</dbReference>
<dbReference type="RefSeq" id="WP_108962733.1">
    <property type="nucleotide sequence ID" value="NZ_QEFB01000005.1"/>
</dbReference>
<feature type="transmembrane region" description="Helical" evidence="5">
    <location>
        <begin position="92"/>
        <end position="112"/>
    </location>
</feature>
<dbReference type="GO" id="GO:0022857">
    <property type="term" value="F:transmembrane transporter activity"/>
    <property type="evidence" value="ECO:0007669"/>
    <property type="project" value="InterPro"/>
</dbReference>
<dbReference type="Gene3D" id="1.20.1250.20">
    <property type="entry name" value="MFS general substrate transporter like domains"/>
    <property type="match status" value="2"/>
</dbReference>
<keyword evidence="2 5" id="KW-0812">Transmembrane</keyword>
<dbReference type="PROSITE" id="PS50850">
    <property type="entry name" value="MFS"/>
    <property type="match status" value="1"/>
</dbReference>
<evidence type="ECO:0000256" key="2">
    <source>
        <dbReference type="ARBA" id="ARBA00022692"/>
    </source>
</evidence>
<proteinExistence type="predicted"/>